<organism evidence="2 3">
    <name type="scientific">Marinobacter xiaoshiensis</name>
    <dbReference type="NCBI Taxonomy" id="3073652"/>
    <lineage>
        <taxon>Bacteria</taxon>
        <taxon>Pseudomonadati</taxon>
        <taxon>Pseudomonadota</taxon>
        <taxon>Gammaproteobacteria</taxon>
        <taxon>Pseudomonadales</taxon>
        <taxon>Marinobacteraceae</taxon>
        <taxon>Marinobacter</taxon>
    </lineage>
</organism>
<feature type="transmembrane region" description="Helical" evidence="1">
    <location>
        <begin position="283"/>
        <end position="301"/>
    </location>
</feature>
<name>A0ABU2HEX5_9GAMM</name>
<feature type="transmembrane region" description="Helical" evidence="1">
    <location>
        <begin position="59"/>
        <end position="77"/>
    </location>
</feature>
<sequence>MATQRFRYSAGIIKNGIPIIIAGLVLAFLATAFVVLNLPNPSELDLTQLYLDAEGEVDIEVQLFGLVLGVVCIAMLANRRVRLILNNESLAIHIPKLTGLGFMGLTTGTHRIPLGAIESVELTPVTGIRNIGQAIQQSRLSIVTREKTYCLQPYNFLIEGGPDHRMGFGSVFGKSRTKVEALLIEAPLVQALSLATKGVSFTSTPAESTGPLAGHFNLMQHKGMVIQMALLAGLGAYALVDYLMLTNYLVVGDMPIWPFVAGGLLAGALGIRLGKGAPRAEHLGLAILLGLITAAAIYPGLQRYTLIASQAPVEITYQMTESGYFEHASFPDIDQRKSGIFEYWASLPLGENYRFSLYEPVAGFVMVDMAPVYAKSRAFYEASGQ</sequence>
<protein>
    <submittedName>
        <fullName evidence="2">Uncharacterized protein</fullName>
    </submittedName>
</protein>
<keyword evidence="1" id="KW-1133">Transmembrane helix</keyword>
<dbReference type="Proteomes" id="UP001267407">
    <property type="component" value="Unassembled WGS sequence"/>
</dbReference>
<reference evidence="2" key="1">
    <citation type="submission" date="2023-09" db="EMBL/GenBank/DDBJ databases">
        <title>Marinobacter sediminicola sp. nov. and Marinobacter maritimum sp. nov., isolated from marine sediment.</title>
        <authorList>
            <person name="An J."/>
        </authorList>
    </citation>
    <scope>NUCLEOTIDE SEQUENCE</scope>
    <source>
        <strain evidence="2">F60267</strain>
    </source>
</reference>
<dbReference type="EMBL" id="JAVMBO010000006">
    <property type="protein sequence ID" value="MDS1309121.1"/>
    <property type="molecule type" value="Genomic_DNA"/>
</dbReference>
<comment type="caution">
    <text evidence="2">The sequence shown here is derived from an EMBL/GenBank/DDBJ whole genome shotgun (WGS) entry which is preliminary data.</text>
</comment>
<accession>A0ABU2HEX5</accession>
<proteinExistence type="predicted"/>
<evidence type="ECO:0000256" key="1">
    <source>
        <dbReference type="SAM" id="Phobius"/>
    </source>
</evidence>
<keyword evidence="1" id="KW-0472">Membrane</keyword>
<evidence type="ECO:0000313" key="2">
    <source>
        <dbReference type="EMBL" id="MDS1309121.1"/>
    </source>
</evidence>
<keyword evidence="1" id="KW-0812">Transmembrane</keyword>
<feature type="transmembrane region" description="Helical" evidence="1">
    <location>
        <begin position="256"/>
        <end position="274"/>
    </location>
</feature>
<evidence type="ECO:0000313" key="3">
    <source>
        <dbReference type="Proteomes" id="UP001267407"/>
    </source>
</evidence>
<keyword evidence="3" id="KW-1185">Reference proteome</keyword>
<dbReference type="RefSeq" id="WP_310965563.1">
    <property type="nucleotide sequence ID" value="NZ_JAVMBO010000006.1"/>
</dbReference>
<feature type="transmembrane region" description="Helical" evidence="1">
    <location>
        <begin position="228"/>
        <end position="250"/>
    </location>
</feature>
<gene>
    <name evidence="2" type="ORF">RKA07_03255</name>
</gene>
<feature type="transmembrane region" description="Helical" evidence="1">
    <location>
        <begin position="12"/>
        <end position="39"/>
    </location>
</feature>